<dbReference type="EMBL" id="CAJNOH010000001">
    <property type="protein sequence ID" value="CAF0719553.1"/>
    <property type="molecule type" value="Genomic_DNA"/>
</dbReference>
<dbReference type="Pfam" id="PF07648">
    <property type="entry name" value="Kazal_2"/>
    <property type="match status" value="3"/>
</dbReference>
<dbReference type="InterPro" id="IPR050653">
    <property type="entry name" value="Prot_Inhib_GrowthFact_Antg"/>
</dbReference>
<dbReference type="GO" id="GO:0030154">
    <property type="term" value="P:cell differentiation"/>
    <property type="evidence" value="ECO:0007669"/>
    <property type="project" value="TreeGrafter"/>
</dbReference>
<evidence type="ECO:0000256" key="4">
    <source>
        <dbReference type="SAM" id="SignalP"/>
    </source>
</evidence>
<keyword evidence="11" id="KW-1185">Reference proteome</keyword>
<evidence type="ECO:0000313" key="9">
    <source>
        <dbReference type="EMBL" id="CAF0876861.1"/>
    </source>
</evidence>
<gene>
    <name evidence="8" type="ORF">JXQ802_LOCUS7784</name>
    <name evidence="9" type="ORF">JXQ802_LOCUS7951</name>
    <name evidence="6" type="ORF">PYM288_LOCUS35</name>
    <name evidence="7" type="ORF">ZHD862_LOCUS2516</name>
</gene>
<evidence type="ECO:0000313" key="7">
    <source>
        <dbReference type="EMBL" id="CAF0803053.1"/>
    </source>
</evidence>
<evidence type="ECO:0000313" key="8">
    <source>
        <dbReference type="EMBL" id="CAF0873329.1"/>
    </source>
</evidence>
<dbReference type="InterPro" id="IPR002350">
    <property type="entry name" value="Kazal_dom"/>
</dbReference>
<evidence type="ECO:0000256" key="2">
    <source>
        <dbReference type="ARBA" id="ARBA00022900"/>
    </source>
</evidence>
<dbReference type="Proteomes" id="UP000663870">
    <property type="component" value="Unassembled WGS sequence"/>
</dbReference>
<evidence type="ECO:0000313" key="6">
    <source>
        <dbReference type="EMBL" id="CAF0719553.1"/>
    </source>
</evidence>
<accession>A0A813SQ18</accession>
<dbReference type="InterPro" id="IPR036058">
    <property type="entry name" value="Kazal_dom_sf"/>
</dbReference>
<name>A0A813SQ18_9BILA</name>
<comment type="caution">
    <text evidence="7">The sequence shown here is derived from an EMBL/GenBank/DDBJ whole genome shotgun (WGS) entry which is preliminary data.</text>
</comment>
<keyword evidence="3" id="KW-1015">Disulfide bond</keyword>
<dbReference type="SMART" id="SM00280">
    <property type="entry name" value="KAZAL"/>
    <property type="match status" value="3"/>
</dbReference>
<dbReference type="Proteomes" id="UP000663864">
    <property type="component" value="Unassembled WGS sequence"/>
</dbReference>
<feature type="signal peptide" evidence="4">
    <location>
        <begin position="1"/>
        <end position="28"/>
    </location>
</feature>
<evidence type="ECO:0000313" key="10">
    <source>
        <dbReference type="Proteomes" id="UP000663864"/>
    </source>
</evidence>
<evidence type="ECO:0000256" key="1">
    <source>
        <dbReference type="ARBA" id="ARBA00022690"/>
    </source>
</evidence>
<keyword evidence="2" id="KW-0722">Serine protease inhibitor</keyword>
<dbReference type="Proteomes" id="UP000663854">
    <property type="component" value="Unassembled WGS sequence"/>
</dbReference>
<reference evidence="7" key="1">
    <citation type="submission" date="2021-02" db="EMBL/GenBank/DDBJ databases">
        <authorList>
            <person name="Nowell W R."/>
        </authorList>
    </citation>
    <scope>NUCLEOTIDE SEQUENCE</scope>
</reference>
<dbReference type="Gene3D" id="3.30.60.30">
    <property type="match status" value="3"/>
</dbReference>
<dbReference type="PANTHER" id="PTHR10913">
    <property type="entry name" value="FOLLISTATIN-RELATED"/>
    <property type="match status" value="1"/>
</dbReference>
<feature type="domain" description="Kazal-like" evidence="5">
    <location>
        <begin position="180"/>
        <end position="236"/>
    </location>
</feature>
<dbReference type="PROSITE" id="PS51465">
    <property type="entry name" value="KAZAL_2"/>
    <property type="match status" value="2"/>
</dbReference>
<feature type="domain" description="Kazal-like" evidence="5">
    <location>
        <begin position="105"/>
        <end position="162"/>
    </location>
</feature>
<feature type="chain" id="PRO_5036222934" description="Kazal-like domain-containing protein" evidence="4">
    <location>
        <begin position="29"/>
        <end position="321"/>
    </location>
</feature>
<dbReference type="EMBL" id="CAJNOL010000132">
    <property type="protein sequence ID" value="CAF0873329.1"/>
    <property type="molecule type" value="Genomic_DNA"/>
</dbReference>
<dbReference type="SUPFAM" id="SSF100895">
    <property type="entry name" value="Kazal-type serine protease inhibitors"/>
    <property type="match status" value="3"/>
</dbReference>
<dbReference type="AlphaFoldDB" id="A0A813SQ18"/>
<protein>
    <recommendedName>
        <fullName evidence="5">Kazal-like domain-containing protein</fullName>
    </recommendedName>
</protein>
<dbReference type="EMBL" id="CAJNOL010000136">
    <property type="protein sequence ID" value="CAF0876861.1"/>
    <property type="molecule type" value="Genomic_DNA"/>
</dbReference>
<dbReference type="CDD" id="cd00104">
    <property type="entry name" value="KAZAL_FS"/>
    <property type="match status" value="2"/>
</dbReference>
<evidence type="ECO:0000313" key="11">
    <source>
        <dbReference type="Proteomes" id="UP000663870"/>
    </source>
</evidence>
<sequence length="321" mass="36540">MTSQSLFDVCITVFTFLILFDQHTITQAGNCFNHRINDMCYDLSEVNVSEEQCSGLYYSDDILKELDGYEYAENCHDVNIAPKLCDIDCGLGQECQWIDGQEMCVCSEESCTSTDSLSSIYNQQPLCASNNMTFSSECAMEAWKCLKQQSGLYKKYDGECQKDCRNVKCPYDTVCLLVKNTGEPFCYPKRHCKPALDPGPVCGTNGITYRNICAMRLSPDAQGRTPDLAHKGHCENKCRTNLCQPYEHCVYSRQSRPVCIRCHPRRFFIHSGECSMNIPACGDDGYLYKNYCAVLRGQCEKNRYINIIDYDTCPQNMNMMQ</sequence>
<keyword evidence="1" id="KW-0646">Protease inhibitor</keyword>
<evidence type="ECO:0000259" key="5">
    <source>
        <dbReference type="PROSITE" id="PS51465"/>
    </source>
</evidence>
<keyword evidence="4" id="KW-0732">Signal</keyword>
<proteinExistence type="predicted"/>
<organism evidence="7 10">
    <name type="scientific">Rotaria sordida</name>
    <dbReference type="NCBI Taxonomy" id="392033"/>
    <lineage>
        <taxon>Eukaryota</taxon>
        <taxon>Metazoa</taxon>
        <taxon>Spiralia</taxon>
        <taxon>Gnathifera</taxon>
        <taxon>Rotifera</taxon>
        <taxon>Eurotatoria</taxon>
        <taxon>Bdelloidea</taxon>
        <taxon>Philodinida</taxon>
        <taxon>Philodinidae</taxon>
        <taxon>Rotaria</taxon>
    </lineage>
</organism>
<dbReference type="GO" id="GO:0005576">
    <property type="term" value="C:extracellular region"/>
    <property type="evidence" value="ECO:0007669"/>
    <property type="project" value="TreeGrafter"/>
</dbReference>
<dbReference type="PANTHER" id="PTHR10913:SF45">
    <property type="entry name" value="FOLLISTATIN, ISOFORM A-RELATED"/>
    <property type="match status" value="1"/>
</dbReference>
<evidence type="ECO:0000256" key="3">
    <source>
        <dbReference type="ARBA" id="ARBA00023157"/>
    </source>
</evidence>
<dbReference type="EMBL" id="CAJNOT010000049">
    <property type="protein sequence ID" value="CAF0803053.1"/>
    <property type="molecule type" value="Genomic_DNA"/>
</dbReference>